<dbReference type="InterPro" id="IPR004391">
    <property type="entry name" value="Glu_race"/>
</dbReference>
<evidence type="ECO:0000256" key="3">
    <source>
        <dbReference type="ARBA" id="ARBA00022960"/>
    </source>
</evidence>
<feature type="binding site" evidence="7">
    <location>
        <begin position="43"/>
        <end position="44"/>
    </location>
    <ligand>
        <name>substrate</name>
    </ligand>
</feature>
<gene>
    <name evidence="7" type="primary">murI</name>
</gene>
<comment type="pathway">
    <text evidence="7">Cell wall biogenesis; peptidoglycan biosynthesis.</text>
</comment>
<dbReference type="EC" id="5.1.1.3" evidence="2 7"/>
<organism evidence="8">
    <name type="scientific">uncultured bacterium CSLC2</name>
    <dbReference type="NCBI Taxonomy" id="1091571"/>
    <lineage>
        <taxon>Bacteria</taxon>
        <taxon>environmental samples</taxon>
    </lineage>
</organism>
<evidence type="ECO:0000256" key="1">
    <source>
        <dbReference type="ARBA" id="ARBA00001602"/>
    </source>
</evidence>
<dbReference type="InterPro" id="IPR018187">
    <property type="entry name" value="Asp/Glu_racemase_AS_1"/>
</dbReference>
<evidence type="ECO:0000256" key="4">
    <source>
        <dbReference type="ARBA" id="ARBA00022984"/>
    </source>
</evidence>
<dbReference type="EMBL" id="JF429413">
    <property type="protein sequence ID" value="AEQ20519.1"/>
    <property type="molecule type" value="Genomic_DNA"/>
</dbReference>
<dbReference type="NCBIfam" id="TIGR00067">
    <property type="entry name" value="glut_race"/>
    <property type="match status" value="1"/>
</dbReference>
<comment type="catalytic activity">
    <reaction evidence="1 7">
        <text>L-glutamate = D-glutamate</text>
        <dbReference type="Rhea" id="RHEA:12813"/>
        <dbReference type="ChEBI" id="CHEBI:29985"/>
        <dbReference type="ChEBI" id="CHEBI:29986"/>
        <dbReference type="EC" id="5.1.1.3"/>
    </reaction>
</comment>
<keyword evidence="3 7" id="KW-0133">Cell shape</keyword>
<name>G4WVR7_9BACT</name>
<feature type="binding site" evidence="7">
    <location>
        <begin position="188"/>
        <end position="189"/>
    </location>
    <ligand>
        <name>substrate</name>
    </ligand>
</feature>
<accession>G4WVR7</accession>
<dbReference type="InterPro" id="IPR001920">
    <property type="entry name" value="Asp/Glu_race"/>
</dbReference>
<dbReference type="GO" id="GO:0008881">
    <property type="term" value="F:glutamate racemase activity"/>
    <property type="evidence" value="ECO:0007669"/>
    <property type="project" value="UniProtKB-UniRule"/>
</dbReference>
<dbReference type="GO" id="GO:0071555">
    <property type="term" value="P:cell wall organization"/>
    <property type="evidence" value="ECO:0007669"/>
    <property type="project" value="UniProtKB-KW"/>
</dbReference>
<dbReference type="SUPFAM" id="SSF53681">
    <property type="entry name" value="Aspartate/glutamate racemase"/>
    <property type="match status" value="2"/>
</dbReference>
<feature type="binding site" evidence="7">
    <location>
        <begin position="11"/>
        <end position="12"/>
    </location>
    <ligand>
        <name>substrate</name>
    </ligand>
</feature>
<dbReference type="HAMAP" id="MF_00258">
    <property type="entry name" value="Glu_racemase"/>
    <property type="match status" value="1"/>
</dbReference>
<reference evidence="8" key="1">
    <citation type="journal article" date="2002" name="J. Am. Chem. Soc.">
        <title>New natural product families from an environmental DNA (eDNA) gene cluster.</title>
        <authorList>
            <person name="Brady S.F."/>
            <person name="Chao C.J."/>
            <person name="Clardy J."/>
        </authorList>
    </citation>
    <scope>NUCLEOTIDE SEQUENCE</scope>
</reference>
<dbReference type="Pfam" id="PF01177">
    <property type="entry name" value="Asp_Glu_race"/>
    <property type="match status" value="1"/>
</dbReference>
<dbReference type="InterPro" id="IPR033134">
    <property type="entry name" value="Asp/Glu_racemase_AS_2"/>
</dbReference>
<dbReference type="GO" id="GO:0009252">
    <property type="term" value="P:peptidoglycan biosynthetic process"/>
    <property type="evidence" value="ECO:0007669"/>
    <property type="project" value="UniProtKB-UniRule"/>
</dbReference>
<protein>
    <recommendedName>
        <fullName evidence="2 7">Glutamate racemase</fullName>
        <ecNumber evidence="2 7">5.1.1.3</ecNumber>
    </recommendedName>
</protein>
<evidence type="ECO:0000256" key="6">
    <source>
        <dbReference type="ARBA" id="ARBA00023316"/>
    </source>
</evidence>
<dbReference type="PANTHER" id="PTHR21198:SF2">
    <property type="entry name" value="GLUTAMATE RACEMASE"/>
    <property type="match status" value="1"/>
</dbReference>
<keyword evidence="4 7" id="KW-0573">Peptidoglycan synthesis</keyword>
<keyword evidence="5 7" id="KW-0413">Isomerase</keyword>
<dbReference type="AlphaFoldDB" id="G4WVR7"/>
<comment type="similarity">
    <text evidence="7">Belongs to the aspartate/glutamate racemases family.</text>
</comment>
<dbReference type="FunFam" id="3.40.50.1860:FF:000001">
    <property type="entry name" value="Glutamate racemase"/>
    <property type="match status" value="1"/>
</dbReference>
<comment type="function">
    <text evidence="7">Provides the (R)-glutamate required for cell wall biosynthesis.</text>
</comment>
<dbReference type="GO" id="GO:0008360">
    <property type="term" value="P:regulation of cell shape"/>
    <property type="evidence" value="ECO:0007669"/>
    <property type="project" value="UniProtKB-KW"/>
</dbReference>
<keyword evidence="6 7" id="KW-0961">Cell wall biogenesis/degradation</keyword>
<evidence type="ECO:0000256" key="7">
    <source>
        <dbReference type="HAMAP-Rule" id="MF_00258"/>
    </source>
</evidence>
<feature type="active site" description="Proton donor/acceptor" evidence="7">
    <location>
        <position position="74"/>
    </location>
</feature>
<feature type="binding site" evidence="7">
    <location>
        <begin position="75"/>
        <end position="76"/>
    </location>
    <ligand>
        <name>substrate</name>
    </ligand>
</feature>
<dbReference type="PROSITE" id="PS00924">
    <property type="entry name" value="ASP_GLU_RACEMASE_2"/>
    <property type="match status" value="1"/>
</dbReference>
<dbReference type="PANTHER" id="PTHR21198">
    <property type="entry name" value="GLUTAMATE RACEMASE"/>
    <property type="match status" value="1"/>
</dbReference>
<dbReference type="UniPathway" id="UPA00219"/>
<evidence type="ECO:0000313" key="8">
    <source>
        <dbReference type="EMBL" id="AEQ20519.1"/>
    </source>
</evidence>
<dbReference type="PROSITE" id="PS00923">
    <property type="entry name" value="ASP_GLU_RACEMASE_1"/>
    <property type="match status" value="1"/>
</dbReference>
<feature type="active site" description="Proton donor/acceptor" evidence="7">
    <location>
        <position position="187"/>
    </location>
</feature>
<evidence type="ECO:0000256" key="2">
    <source>
        <dbReference type="ARBA" id="ARBA00013090"/>
    </source>
</evidence>
<sequence>MTRNKRIGVFDSGFGGLHVLRSIVRALPHYDYLYLGDTARAPYGDRPQETIYSYTKQAVDFLFKQDCGLVIIACNTSSSEALRKIQDEYGSKKKVLGVLIPAAEVAVQKTKNKRIGIIATRSTVASKKFVRELTKLDPHLHIFQKACPLLVPLVESGEQNSKITEAILRRYLKPLLSKKIDTLILGCTHYGILEKKIRHIIGPSVTIVSEATVVPKKLEQYLAKHVEIEKTLGKHSGIHFFTTDRTDRFQILGSKLFGKKIRVEKAVID</sequence>
<reference evidence="8" key="2">
    <citation type="journal article" date="2011" name="J. Bacteriol.">
        <title>Long-chain N-acyl amino acid synthases are linked to the putative PEP-CTERM/exosortase protein-sorting system in Gram-negative bacteria.</title>
        <authorList>
            <person name="Craig J.W."/>
            <person name="Cherry M.A."/>
            <person name="Brady S.F."/>
        </authorList>
    </citation>
    <scope>NUCLEOTIDE SEQUENCE</scope>
</reference>
<dbReference type="InterPro" id="IPR015942">
    <property type="entry name" value="Asp/Glu/hydantoin_racemase"/>
</dbReference>
<evidence type="ECO:0000256" key="5">
    <source>
        <dbReference type="ARBA" id="ARBA00023235"/>
    </source>
</evidence>
<dbReference type="Gene3D" id="3.40.50.1860">
    <property type="match status" value="2"/>
</dbReference>
<proteinExistence type="inferred from homology"/>